<organism evidence="2 3">
    <name type="scientific">Dendrothele bispora (strain CBS 962.96)</name>
    <dbReference type="NCBI Taxonomy" id="1314807"/>
    <lineage>
        <taxon>Eukaryota</taxon>
        <taxon>Fungi</taxon>
        <taxon>Dikarya</taxon>
        <taxon>Basidiomycota</taxon>
        <taxon>Agaricomycotina</taxon>
        <taxon>Agaricomycetes</taxon>
        <taxon>Agaricomycetidae</taxon>
        <taxon>Agaricales</taxon>
        <taxon>Agaricales incertae sedis</taxon>
        <taxon>Dendrothele</taxon>
    </lineage>
</organism>
<feature type="region of interest" description="Disordered" evidence="1">
    <location>
        <begin position="38"/>
        <end position="57"/>
    </location>
</feature>
<gene>
    <name evidence="2" type="ORF">K435DRAFT_95266</name>
</gene>
<dbReference type="Proteomes" id="UP000297245">
    <property type="component" value="Unassembled WGS sequence"/>
</dbReference>
<protein>
    <submittedName>
        <fullName evidence="2">Uncharacterized protein</fullName>
    </submittedName>
</protein>
<name>A0A4S8M3B7_DENBC</name>
<dbReference type="EMBL" id="ML179176">
    <property type="protein sequence ID" value="THU96480.1"/>
    <property type="molecule type" value="Genomic_DNA"/>
</dbReference>
<evidence type="ECO:0000313" key="2">
    <source>
        <dbReference type="EMBL" id="THU96480.1"/>
    </source>
</evidence>
<accession>A0A4S8M3B7</accession>
<evidence type="ECO:0000313" key="3">
    <source>
        <dbReference type="Proteomes" id="UP000297245"/>
    </source>
</evidence>
<reference evidence="2 3" key="1">
    <citation type="journal article" date="2019" name="Nat. Ecol. Evol.">
        <title>Megaphylogeny resolves global patterns of mushroom evolution.</title>
        <authorList>
            <person name="Varga T."/>
            <person name="Krizsan K."/>
            <person name="Foldi C."/>
            <person name="Dima B."/>
            <person name="Sanchez-Garcia M."/>
            <person name="Sanchez-Ramirez S."/>
            <person name="Szollosi G.J."/>
            <person name="Szarkandi J.G."/>
            <person name="Papp V."/>
            <person name="Albert L."/>
            <person name="Andreopoulos W."/>
            <person name="Angelini C."/>
            <person name="Antonin V."/>
            <person name="Barry K.W."/>
            <person name="Bougher N.L."/>
            <person name="Buchanan P."/>
            <person name="Buyck B."/>
            <person name="Bense V."/>
            <person name="Catcheside P."/>
            <person name="Chovatia M."/>
            <person name="Cooper J."/>
            <person name="Damon W."/>
            <person name="Desjardin D."/>
            <person name="Finy P."/>
            <person name="Geml J."/>
            <person name="Haridas S."/>
            <person name="Hughes K."/>
            <person name="Justo A."/>
            <person name="Karasinski D."/>
            <person name="Kautmanova I."/>
            <person name="Kiss B."/>
            <person name="Kocsube S."/>
            <person name="Kotiranta H."/>
            <person name="LaButti K.M."/>
            <person name="Lechner B.E."/>
            <person name="Liimatainen K."/>
            <person name="Lipzen A."/>
            <person name="Lukacs Z."/>
            <person name="Mihaltcheva S."/>
            <person name="Morgado L.N."/>
            <person name="Niskanen T."/>
            <person name="Noordeloos M.E."/>
            <person name="Ohm R.A."/>
            <person name="Ortiz-Santana B."/>
            <person name="Ovrebo C."/>
            <person name="Racz N."/>
            <person name="Riley R."/>
            <person name="Savchenko A."/>
            <person name="Shiryaev A."/>
            <person name="Soop K."/>
            <person name="Spirin V."/>
            <person name="Szebenyi C."/>
            <person name="Tomsovsky M."/>
            <person name="Tulloss R.E."/>
            <person name="Uehling J."/>
            <person name="Grigoriev I.V."/>
            <person name="Vagvolgyi C."/>
            <person name="Papp T."/>
            <person name="Martin F.M."/>
            <person name="Miettinen O."/>
            <person name="Hibbett D.S."/>
            <person name="Nagy L.G."/>
        </authorList>
    </citation>
    <scope>NUCLEOTIDE SEQUENCE [LARGE SCALE GENOMIC DNA]</scope>
    <source>
        <strain evidence="2 3">CBS 962.96</strain>
    </source>
</reference>
<evidence type="ECO:0000256" key="1">
    <source>
        <dbReference type="SAM" id="MobiDB-lite"/>
    </source>
</evidence>
<sequence length="111" mass="12352">MSFKIRSPENVVPHAIPSNATDRLETLSGKQLKLRRGRRPEKSCGYPSRPVSFDKVSSGTQQETIGFGRVGSSSIGPACIIEWMYVADGKWGLSDSPEAGWSFRRWIMCTM</sequence>
<keyword evidence="3" id="KW-1185">Reference proteome</keyword>
<proteinExistence type="predicted"/>
<dbReference type="AlphaFoldDB" id="A0A4S8M3B7"/>